<keyword evidence="3" id="KW-1185">Reference proteome</keyword>
<dbReference type="InterPro" id="IPR002110">
    <property type="entry name" value="Ankyrin_rpt"/>
</dbReference>
<dbReference type="SUPFAM" id="SSF48403">
    <property type="entry name" value="Ankyrin repeat"/>
    <property type="match status" value="1"/>
</dbReference>
<dbReference type="EMBL" id="JASPKZ010001339">
    <property type="protein sequence ID" value="KAJ9598099.1"/>
    <property type="molecule type" value="Genomic_DNA"/>
</dbReference>
<accession>A0AAD8AFL8</accession>
<sequence length="91" mass="10163">LSHLTVNKNFKCNVCNLYKCCSHSIYTKFYHDYGFISFSEYRGKHTRLAIASVNARDENGETSISLAASEGESNVVELLLQSSSARVGSYM</sequence>
<organism evidence="2 3">
    <name type="scientific">Diploptera punctata</name>
    <name type="common">Pacific beetle cockroach</name>
    <dbReference type="NCBI Taxonomy" id="6984"/>
    <lineage>
        <taxon>Eukaryota</taxon>
        <taxon>Metazoa</taxon>
        <taxon>Ecdysozoa</taxon>
        <taxon>Arthropoda</taxon>
        <taxon>Hexapoda</taxon>
        <taxon>Insecta</taxon>
        <taxon>Pterygota</taxon>
        <taxon>Neoptera</taxon>
        <taxon>Polyneoptera</taxon>
        <taxon>Dictyoptera</taxon>
        <taxon>Blattodea</taxon>
        <taxon>Blaberoidea</taxon>
        <taxon>Blaberidae</taxon>
        <taxon>Diplopterinae</taxon>
        <taxon>Diploptera</taxon>
    </lineage>
</organism>
<dbReference type="InterPro" id="IPR036770">
    <property type="entry name" value="Ankyrin_rpt-contain_sf"/>
</dbReference>
<name>A0AAD8AFL8_DIPPU</name>
<feature type="non-terminal residue" evidence="2">
    <location>
        <position position="91"/>
    </location>
</feature>
<protein>
    <submittedName>
        <fullName evidence="2">Uncharacterized protein</fullName>
    </submittedName>
</protein>
<gene>
    <name evidence="2" type="ORF">L9F63_026795</name>
</gene>
<feature type="non-terminal residue" evidence="2">
    <location>
        <position position="1"/>
    </location>
</feature>
<dbReference type="AlphaFoldDB" id="A0AAD8AFL8"/>
<dbReference type="PROSITE" id="PS50297">
    <property type="entry name" value="ANK_REP_REGION"/>
    <property type="match status" value="1"/>
</dbReference>
<evidence type="ECO:0000313" key="3">
    <source>
        <dbReference type="Proteomes" id="UP001233999"/>
    </source>
</evidence>
<reference evidence="2" key="2">
    <citation type="submission" date="2023-05" db="EMBL/GenBank/DDBJ databases">
        <authorList>
            <person name="Fouks B."/>
        </authorList>
    </citation>
    <scope>NUCLEOTIDE SEQUENCE</scope>
    <source>
        <strain evidence="2">Stay&amp;Tobe</strain>
        <tissue evidence="2">Testes</tissue>
    </source>
</reference>
<dbReference type="Gene3D" id="1.25.40.20">
    <property type="entry name" value="Ankyrin repeat-containing domain"/>
    <property type="match status" value="1"/>
</dbReference>
<evidence type="ECO:0000313" key="2">
    <source>
        <dbReference type="EMBL" id="KAJ9598099.1"/>
    </source>
</evidence>
<dbReference type="PROSITE" id="PS50088">
    <property type="entry name" value="ANK_REPEAT"/>
    <property type="match status" value="1"/>
</dbReference>
<comment type="caution">
    <text evidence="2">The sequence shown here is derived from an EMBL/GenBank/DDBJ whole genome shotgun (WGS) entry which is preliminary data.</text>
</comment>
<feature type="repeat" description="ANK" evidence="1">
    <location>
        <begin position="59"/>
        <end position="84"/>
    </location>
</feature>
<keyword evidence="1" id="KW-0040">ANK repeat</keyword>
<reference evidence="2" key="1">
    <citation type="journal article" date="2023" name="IScience">
        <title>Live-bearing cockroach genome reveals convergent evolutionary mechanisms linked to viviparity in insects and beyond.</title>
        <authorList>
            <person name="Fouks B."/>
            <person name="Harrison M.C."/>
            <person name="Mikhailova A.A."/>
            <person name="Marchal E."/>
            <person name="English S."/>
            <person name="Carruthers M."/>
            <person name="Jennings E.C."/>
            <person name="Chiamaka E.L."/>
            <person name="Frigard R.A."/>
            <person name="Pippel M."/>
            <person name="Attardo G.M."/>
            <person name="Benoit J.B."/>
            <person name="Bornberg-Bauer E."/>
            <person name="Tobe S.S."/>
        </authorList>
    </citation>
    <scope>NUCLEOTIDE SEQUENCE</scope>
    <source>
        <strain evidence="2">Stay&amp;Tobe</strain>
    </source>
</reference>
<dbReference type="Proteomes" id="UP001233999">
    <property type="component" value="Unassembled WGS sequence"/>
</dbReference>
<evidence type="ECO:0000256" key="1">
    <source>
        <dbReference type="PROSITE-ProRule" id="PRU00023"/>
    </source>
</evidence>
<proteinExistence type="predicted"/>